<sequence>MLEETPLLRDAVYQDLRDRLYQALFWLERAGCGACTMTTEELAAVVTAAKRQAEPVWVRASDLQEAPLPAEAEAVARVPA</sequence>
<keyword evidence="2" id="KW-1185">Reference proteome</keyword>
<dbReference type="EMBL" id="FMUN01000005">
    <property type="protein sequence ID" value="SCY35361.1"/>
    <property type="molecule type" value="Genomic_DNA"/>
</dbReference>
<evidence type="ECO:0000313" key="2">
    <source>
        <dbReference type="Proteomes" id="UP000183104"/>
    </source>
</evidence>
<dbReference type="RefSeq" id="WP_231627336.1">
    <property type="nucleotide sequence ID" value="NZ_LJCP01000007.1"/>
</dbReference>
<dbReference type="Proteomes" id="UP000183104">
    <property type="component" value="Unassembled WGS sequence"/>
</dbReference>
<name>A0A1G5F8C9_9GAMM</name>
<protein>
    <submittedName>
        <fullName evidence="1">Uncharacterized protein</fullName>
    </submittedName>
</protein>
<gene>
    <name evidence="1" type="ORF">SAMN05661077_1844</name>
</gene>
<proteinExistence type="predicted"/>
<reference evidence="2" key="1">
    <citation type="submission" date="2016-10" db="EMBL/GenBank/DDBJ databases">
        <authorList>
            <person name="Varghese N."/>
        </authorList>
    </citation>
    <scope>NUCLEOTIDE SEQUENCE [LARGE SCALE GENOMIC DNA]</scope>
    <source>
        <strain evidence="2">HL 19</strain>
    </source>
</reference>
<dbReference type="AlphaFoldDB" id="A0A1G5F8C9"/>
<evidence type="ECO:0000313" key="1">
    <source>
        <dbReference type="EMBL" id="SCY35361.1"/>
    </source>
</evidence>
<organism evidence="1 2">
    <name type="scientific">Thiohalorhabdus denitrificans</name>
    <dbReference type="NCBI Taxonomy" id="381306"/>
    <lineage>
        <taxon>Bacteria</taxon>
        <taxon>Pseudomonadati</taxon>
        <taxon>Pseudomonadota</taxon>
        <taxon>Gammaproteobacteria</taxon>
        <taxon>Thiohalorhabdales</taxon>
        <taxon>Thiohalorhabdaceae</taxon>
        <taxon>Thiohalorhabdus</taxon>
    </lineage>
</organism>
<accession>A0A1G5F8C9</accession>